<keyword evidence="3" id="KW-1185">Reference proteome</keyword>
<reference evidence="2 3" key="1">
    <citation type="submission" date="2018-11" db="EMBL/GenBank/DDBJ databases">
        <title>Draft genome sequence of Ferruginibacter sp. BO-59.</title>
        <authorList>
            <person name="Im W.T."/>
        </authorList>
    </citation>
    <scope>NUCLEOTIDE SEQUENCE [LARGE SCALE GENOMIC DNA]</scope>
    <source>
        <strain evidence="2 3">BO-59</strain>
    </source>
</reference>
<accession>A0A3M9NPV2</accession>
<dbReference type="Proteomes" id="UP000267223">
    <property type="component" value="Unassembled WGS sequence"/>
</dbReference>
<name>A0A3M9NPV2_9BACT</name>
<evidence type="ECO:0000313" key="2">
    <source>
        <dbReference type="EMBL" id="RNI39831.1"/>
    </source>
</evidence>
<dbReference type="EMBL" id="RJJR01000001">
    <property type="protein sequence ID" value="RNI39831.1"/>
    <property type="molecule type" value="Genomic_DNA"/>
</dbReference>
<evidence type="ECO:0000313" key="3">
    <source>
        <dbReference type="Proteomes" id="UP000267223"/>
    </source>
</evidence>
<sequence length="237" mass="27593">MNGFINHILKRHLNPNNNIEPRTTGRFEQINQENQSSHETNFIEQIDEIITPKNQIRSKEENAFENFESLNQVNPAPNMEMTNVDYNEPFLEIKPTINNNTNSHLDGYYEGQSFQERNALNLNEHNVETNNFENSRKTEREPELKKKDFASGHKDVFNVTNTAFYQDNYTLQKNLSVNNVNFKDKANENELPVIKVSIGRIDVRAIVSSQPEKKINTAHQKPPMSLEDYLKKRNSDK</sequence>
<proteinExistence type="predicted"/>
<organism evidence="2 3">
    <name type="scientific">Hanamia caeni</name>
    <dbReference type="NCBI Taxonomy" id="2294116"/>
    <lineage>
        <taxon>Bacteria</taxon>
        <taxon>Pseudomonadati</taxon>
        <taxon>Bacteroidota</taxon>
        <taxon>Chitinophagia</taxon>
        <taxon>Chitinophagales</taxon>
        <taxon>Chitinophagaceae</taxon>
        <taxon>Hanamia</taxon>
    </lineage>
</organism>
<protein>
    <submittedName>
        <fullName evidence="2">Uncharacterized protein</fullName>
    </submittedName>
</protein>
<feature type="region of interest" description="Disordered" evidence="1">
    <location>
        <begin position="212"/>
        <end position="237"/>
    </location>
</feature>
<feature type="compositionally biased region" description="Basic and acidic residues" evidence="1">
    <location>
        <begin position="228"/>
        <end position="237"/>
    </location>
</feature>
<dbReference type="RefSeq" id="WP_123118722.1">
    <property type="nucleotide sequence ID" value="NZ_RJJR01000001.1"/>
</dbReference>
<gene>
    <name evidence="2" type="ORF">EFY79_00575</name>
</gene>
<comment type="caution">
    <text evidence="2">The sequence shown here is derived from an EMBL/GenBank/DDBJ whole genome shotgun (WGS) entry which is preliminary data.</text>
</comment>
<dbReference type="AlphaFoldDB" id="A0A3M9NPV2"/>
<evidence type="ECO:0000256" key="1">
    <source>
        <dbReference type="SAM" id="MobiDB-lite"/>
    </source>
</evidence>